<comment type="similarity">
    <text evidence="1">Belongs to the LptD family.</text>
</comment>
<keyword evidence="1" id="KW-0998">Cell outer membrane</keyword>
<dbReference type="PANTHER" id="PTHR30189">
    <property type="entry name" value="LPS-ASSEMBLY PROTEIN"/>
    <property type="match status" value="1"/>
</dbReference>
<keyword evidence="5" id="KW-1185">Reference proteome</keyword>
<evidence type="ECO:0000313" key="4">
    <source>
        <dbReference type="EMBL" id="ODN69600.1"/>
    </source>
</evidence>
<dbReference type="GO" id="GO:0009279">
    <property type="term" value="C:cell outer membrane"/>
    <property type="evidence" value="ECO:0007669"/>
    <property type="project" value="UniProtKB-SubCell"/>
</dbReference>
<keyword evidence="1" id="KW-0732">Signal</keyword>
<dbReference type="EMBL" id="MCRJ01000083">
    <property type="protein sequence ID" value="ODN69600.1"/>
    <property type="molecule type" value="Genomic_DNA"/>
</dbReference>
<evidence type="ECO:0000256" key="1">
    <source>
        <dbReference type="HAMAP-Rule" id="MF_01411"/>
    </source>
</evidence>
<feature type="domain" description="LptD C-terminal" evidence="2">
    <location>
        <begin position="709"/>
        <end position="766"/>
    </location>
</feature>
<evidence type="ECO:0000313" key="5">
    <source>
        <dbReference type="Proteomes" id="UP000094622"/>
    </source>
</evidence>
<dbReference type="PATRIC" id="fig|1439726.3.peg.3253"/>
<dbReference type="Pfam" id="PF19838">
    <property type="entry name" value="LptD_2"/>
    <property type="match status" value="1"/>
</dbReference>
<dbReference type="GO" id="GO:1990351">
    <property type="term" value="C:transporter complex"/>
    <property type="evidence" value="ECO:0007669"/>
    <property type="project" value="TreeGrafter"/>
</dbReference>
<dbReference type="InterPro" id="IPR045659">
    <property type="entry name" value="LptD_2"/>
</dbReference>
<comment type="function">
    <text evidence="1">Involved in the assembly of lipopolysaccharide (LPS) at the surface of the outer membrane.</text>
</comment>
<feature type="domain" description="LPS-assembly protein LptD central" evidence="3">
    <location>
        <begin position="213"/>
        <end position="293"/>
    </location>
</feature>
<dbReference type="GO" id="GO:0015920">
    <property type="term" value="P:lipopolysaccharide transport"/>
    <property type="evidence" value="ECO:0007669"/>
    <property type="project" value="InterPro"/>
</dbReference>
<organism evidence="4 5">
    <name type="scientific">Methylobrevis pamukkalensis</name>
    <dbReference type="NCBI Taxonomy" id="1439726"/>
    <lineage>
        <taxon>Bacteria</taxon>
        <taxon>Pseudomonadati</taxon>
        <taxon>Pseudomonadota</taxon>
        <taxon>Alphaproteobacteria</taxon>
        <taxon>Hyphomicrobiales</taxon>
        <taxon>Pleomorphomonadaceae</taxon>
        <taxon>Methylobrevis</taxon>
    </lineage>
</organism>
<dbReference type="OrthoDB" id="9760225at2"/>
<dbReference type="InterPro" id="IPR007543">
    <property type="entry name" value="LptD_C"/>
</dbReference>
<dbReference type="HAMAP" id="MF_01411">
    <property type="entry name" value="LPS_assembly_LptD"/>
    <property type="match status" value="1"/>
</dbReference>
<dbReference type="GO" id="GO:0043165">
    <property type="term" value="P:Gram-negative-bacterium-type cell outer membrane assembly"/>
    <property type="evidence" value="ECO:0007669"/>
    <property type="project" value="UniProtKB-UniRule"/>
</dbReference>
<protein>
    <recommendedName>
        <fullName evidence="1">LPS-assembly protein LptD</fullName>
    </recommendedName>
</protein>
<dbReference type="Proteomes" id="UP000094622">
    <property type="component" value="Unassembled WGS sequence"/>
</dbReference>
<comment type="caution">
    <text evidence="4">The sequence shown here is derived from an EMBL/GenBank/DDBJ whole genome shotgun (WGS) entry which is preliminary data.</text>
</comment>
<keyword evidence="1" id="KW-0472">Membrane</keyword>
<proteinExistence type="inferred from homology"/>
<dbReference type="InterPro" id="IPR050218">
    <property type="entry name" value="LptD"/>
</dbReference>
<comment type="caution">
    <text evidence="1">Lacks conserved residue(s) required for the propagation of feature annotation.</text>
</comment>
<comment type="subunit">
    <text evidence="1">Component of the lipopolysaccharide transport and assembly complex.</text>
</comment>
<dbReference type="Pfam" id="PF04453">
    <property type="entry name" value="LptD"/>
    <property type="match status" value="2"/>
</dbReference>
<evidence type="ECO:0000259" key="2">
    <source>
        <dbReference type="Pfam" id="PF04453"/>
    </source>
</evidence>
<dbReference type="InterPro" id="IPR020889">
    <property type="entry name" value="LipoPS_assembly_LptD"/>
</dbReference>
<evidence type="ECO:0000259" key="3">
    <source>
        <dbReference type="Pfam" id="PF19838"/>
    </source>
</evidence>
<dbReference type="RefSeq" id="WP_083255772.1">
    <property type="nucleotide sequence ID" value="NZ_MCRJ01000083.1"/>
</dbReference>
<sequence>MSPSMFLLTSVRENSGPASRLRPRSFRKLLATLSVAALVSVAGSVVAPAQTPAAYPPSGTAESATDKQRMLLEADTLIYDLDNEKVSAVGSVVIYYGDYVVVSDRVEVDRRQKTVTAIGSVRLTDPTGNIVTAEKVDLAEDLSAGMIESLEVISEQRTVMRARKATRHDDDVTVFDDAEYEACVDCDGVKGGKPIWTIKSKQIIHKQGERTVTFRQATLEFAGVPIAWVPHLSQPDPTVKRKTGFLIPGPVYDQSLGFGLTVPYFWALAPDMDITFRPAAYSKQGFLADAEWRHRLDTGYYTLRAAGIKQANPGEFSGTTGDTDWRGALFSTGRFAINERWNWGWNVTVASDRSFLGDYDLPGSSNDAAISDVFLRGFGERNSFDAHLYGIFVQQEDDTSTGLPQDVDLQSKQPFVHPVIDYAGIVDRPVFGGQVSYTSNLTSLTRQKDDIFSFDGGTEERFRGVGGTFTRASVEVMWKRQMIDQIGQVFTPFVGVSGDAYFLDTWDDSTADLANEHVLGQVMPMAGIEYAYPIMASGALGTTVVTPMAQLIVRPDENLVGDVPNEDSQSLVFDETSLFDINKFSGFDRSEGGTRLNVGFRQTTNLAVGGSLTTVFGQSYHLAGENSYAEDTIYGTGLDSGLESDSSDFVAGLVLNTDNGLLFGTRARFDDASFEVRRAEAQLLGLMGPITTSLTYAYLDEQPDLGIEERSEIQGAANLRLSRKWRLFGTTRYDTVNEDFVQSAVGIGYDEEAFSASISYSEDSTSSSDTIDRTVFLRLGFRTLGDISSSSDLDD</sequence>
<dbReference type="AlphaFoldDB" id="A0A1E3GZY0"/>
<dbReference type="PANTHER" id="PTHR30189:SF1">
    <property type="entry name" value="LPS-ASSEMBLY PROTEIN LPTD"/>
    <property type="match status" value="1"/>
</dbReference>
<feature type="domain" description="LptD C-terminal" evidence="2">
    <location>
        <begin position="326"/>
        <end position="703"/>
    </location>
</feature>
<reference evidence="4 5" key="1">
    <citation type="submission" date="2016-07" db="EMBL/GenBank/DDBJ databases">
        <title>Draft Genome Sequence of Methylobrevis pamukkalensis PK2.</title>
        <authorList>
            <person name="Vasilenko O.V."/>
            <person name="Doronina N.V."/>
            <person name="Shmareva M.N."/>
            <person name="Tarlachkov S.V."/>
            <person name="Mustakhimov I."/>
            <person name="Trotsenko Y.A."/>
        </authorList>
    </citation>
    <scope>NUCLEOTIDE SEQUENCE [LARGE SCALE GENOMIC DNA]</scope>
    <source>
        <strain evidence="4 5">PK2</strain>
    </source>
</reference>
<comment type="subcellular location">
    <subcellularLocation>
        <location evidence="1">Cell outer membrane</location>
    </subcellularLocation>
</comment>
<accession>A0A1E3GZY0</accession>
<name>A0A1E3GZY0_9HYPH</name>
<gene>
    <name evidence="4" type="primary">lptD_1</name>
    <name evidence="1" type="synonym">lptD</name>
    <name evidence="4" type="ORF">A6302_03096</name>
</gene>